<dbReference type="Gene3D" id="1.10.10.10">
    <property type="entry name" value="Winged helix-like DNA-binding domain superfamily/Winged helix DNA-binding domain"/>
    <property type="match status" value="1"/>
</dbReference>
<dbReference type="Gene3D" id="3.40.50.300">
    <property type="entry name" value="P-loop containing nucleotide triphosphate hydrolases"/>
    <property type="match status" value="1"/>
</dbReference>
<sequence>MASLKFNPFQPNGIINPGMFVGRIDEIKLIERCLFQSKNGSPQHFLVQGERGIGKSSLLLYVEMIADGKTRPILTDQAFRFVTVSVDLGGCQSQIDIVRKFGRGLKTALSTRDAVKQAASGFWNWLTNWEVLGVRYHKDQSELDAEEVCDELVTRLSNLCNVASSEIDGVLLLIDEADRPPTEAGLGELLKMLTERLSRTGCNSVVFGVAGLPTILGKLRESHESSPRLFHTLLLEPLEPSERKRVVNLGLKAANERNTVPTSITDEGLDFLAVLSEGYPHFLQQFGYSAFEHDTDDEIDMDDVGEGAFKAGGALAQLGDKFFNEMYHARISSEDYRRVLDAMAEHGDSWVARKTIIAESGVSEASVNNALQSLKLKEIIIQDDTRRGFYRLPTNSFAAWINAIRAARAQADASGSADF</sequence>
<keyword evidence="3" id="KW-1185">Reference proteome</keyword>
<keyword evidence="2" id="KW-0547">Nucleotide-binding</keyword>
<protein>
    <submittedName>
        <fullName evidence="2">ATP-binding protein</fullName>
    </submittedName>
</protein>
<organism evidence="2 3">
    <name type="scientific">Ferirhizobium litorale</name>
    <dbReference type="NCBI Taxonomy" id="2927786"/>
    <lineage>
        <taxon>Bacteria</taxon>
        <taxon>Pseudomonadati</taxon>
        <taxon>Pseudomonadota</taxon>
        <taxon>Alphaproteobacteria</taxon>
        <taxon>Hyphomicrobiales</taxon>
        <taxon>Rhizobiaceae</taxon>
        <taxon>Ferirhizobium</taxon>
    </lineage>
</organism>
<dbReference type="SUPFAM" id="SSF52540">
    <property type="entry name" value="P-loop containing nucleoside triphosphate hydrolases"/>
    <property type="match status" value="1"/>
</dbReference>
<evidence type="ECO:0000313" key="2">
    <source>
        <dbReference type="EMBL" id="MDI7923906.1"/>
    </source>
</evidence>
<evidence type="ECO:0000313" key="3">
    <source>
        <dbReference type="Proteomes" id="UP001161580"/>
    </source>
</evidence>
<dbReference type="GO" id="GO:0005524">
    <property type="term" value="F:ATP binding"/>
    <property type="evidence" value="ECO:0007669"/>
    <property type="project" value="UniProtKB-KW"/>
</dbReference>
<dbReference type="PANTHER" id="PTHR34301">
    <property type="entry name" value="DNA-BINDING PROTEIN-RELATED"/>
    <property type="match status" value="1"/>
</dbReference>
<dbReference type="InterPro" id="IPR027417">
    <property type="entry name" value="P-loop_NTPase"/>
</dbReference>
<keyword evidence="2" id="KW-0067">ATP-binding</keyword>
<dbReference type="InterPro" id="IPR041664">
    <property type="entry name" value="AAA_16"/>
</dbReference>
<evidence type="ECO:0000259" key="1">
    <source>
        <dbReference type="Pfam" id="PF13191"/>
    </source>
</evidence>
<dbReference type="PANTHER" id="PTHR34301:SF8">
    <property type="entry name" value="ATPASE DOMAIN-CONTAINING PROTEIN"/>
    <property type="match status" value="1"/>
</dbReference>
<dbReference type="RefSeq" id="WP_311794549.1">
    <property type="nucleotide sequence ID" value="NZ_JALDYZ010000011.1"/>
</dbReference>
<dbReference type="EMBL" id="JALDYZ010000011">
    <property type="protein sequence ID" value="MDI7923906.1"/>
    <property type="molecule type" value="Genomic_DNA"/>
</dbReference>
<dbReference type="InterPro" id="IPR036388">
    <property type="entry name" value="WH-like_DNA-bd_sf"/>
</dbReference>
<dbReference type="AlphaFoldDB" id="A0AAE3U2U6"/>
<comment type="caution">
    <text evidence="2">The sequence shown here is derived from an EMBL/GenBank/DDBJ whole genome shotgun (WGS) entry which is preliminary data.</text>
</comment>
<accession>A0AAE3U2U6</accession>
<dbReference type="Pfam" id="PF13191">
    <property type="entry name" value="AAA_16"/>
    <property type="match status" value="1"/>
</dbReference>
<gene>
    <name evidence="2" type="ORF">MRS75_17695</name>
</gene>
<name>A0AAE3U2U6_9HYPH</name>
<dbReference type="Proteomes" id="UP001161580">
    <property type="component" value="Unassembled WGS sequence"/>
</dbReference>
<feature type="domain" description="Orc1-like AAA ATPase" evidence="1">
    <location>
        <begin position="20"/>
        <end position="195"/>
    </location>
</feature>
<proteinExistence type="predicted"/>
<reference evidence="2" key="1">
    <citation type="submission" date="2022-03" db="EMBL/GenBank/DDBJ databases">
        <title>Fererhizobium litorale gen. nov., sp. nov., isolated from sandy sediments of the Sea of Japan seashore.</title>
        <authorList>
            <person name="Romanenko L."/>
            <person name="Kurilenko V."/>
            <person name="Otstavnykh N."/>
            <person name="Svetashev V."/>
            <person name="Tekutyeva L."/>
            <person name="Isaeva M."/>
            <person name="Mikhailov V."/>
        </authorList>
    </citation>
    <scope>NUCLEOTIDE SEQUENCE</scope>
    <source>
        <strain evidence="2">KMM 9576</strain>
    </source>
</reference>